<accession>A0A0A9GQT8</accession>
<reference evidence="1" key="2">
    <citation type="journal article" date="2015" name="Data Brief">
        <title>Shoot transcriptome of the giant reed, Arundo donax.</title>
        <authorList>
            <person name="Barrero R.A."/>
            <person name="Guerrero F.D."/>
            <person name="Moolhuijzen P."/>
            <person name="Goolsby J.A."/>
            <person name="Tidwell J."/>
            <person name="Bellgard S.E."/>
            <person name="Bellgard M.I."/>
        </authorList>
    </citation>
    <scope>NUCLEOTIDE SEQUENCE</scope>
    <source>
        <tissue evidence="1">Shoot tissue taken approximately 20 cm above the soil surface</tissue>
    </source>
</reference>
<protein>
    <submittedName>
        <fullName evidence="1">Uncharacterized protein</fullName>
    </submittedName>
</protein>
<evidence type="ECO:0000313" key="1">
    <source>
        <dbReference type="EMBL" id="JAE25774.1"/>
    </source>
</evidence>
<name>A0A0A9GQT8_ARUDO</name>
<organism evidence="1">
    <name type="scientific">Arundo donax</name>
    <name type="common">Giant reed</name>
    <name type="synonym">Donax arundinaceus</name>
    <dbReference type="NCBI Taxonomy" id="35708"/>
    <lineage>
        <taxon>Eukaryota</taxon>
        <taxon>Viridiplantae</taxon>
        <taxon>Streptophyta</taxon>
        <taxon>Embryophyta</taxon>
        <taxon>Tracheophyta</taxon>
        <taxon>Spermatophyta</taxon>
        <taxon>Magnoliopsida</taxon>
        <taxon>Liliopsida</taxon>
        <taxon>Poales</taxon>
        <taxon>Poaceae</taxon>
        <taxon>PACMAD clade</taxon>
        <taxon>Arundinoideae</taxon>
        <taxon>Arundineae</taxon>
        <taxon>Arundo</taxon>
    </lineage>
</organism>
<sequence>MWYENLHTALFVEYYQICCVDLGCAICNSVF</sequence>
<dbReference type="AlphaFoldDB" id="A0A0A9GQT8"/>
<proteinExistence type="predicted"/>
<dbReference type="EMBL" id="GBRH01172122">
    <property type="protein sequence ID" value="JAE25774.1"/>
    <property type="molecule type" value="Transcribed_RNA"/>
</dbReference>
<reference evidence="1" key="1">
    <citation type="submission" date="2014-09" db="EMBL/GenBank/DDBJ databases">
        <authorList>
            <person name="Magalhaes I.L.F."/>
            <person name="Oliveira U."/>
            <person name="Santos F.R."/>
            <person name="Vidigal T.H.D.A."/>
            <person name="Brescovit A.D."/>
            <person name="Santos A.J."/>
        </authorList>
    </citation>
    <scope>NUCLEOTIDE SEQUENCE</scope>
    <source>
        <tissue evidence="1">Shoot tissue taken approximately 20 cm above the soil surface</tissue>
    </source>
</reference>